<reference evidence="3" key="1">
    <citation type="submission" date="2020-02" db="EMBL/GenBank/DDBJ databases">
        <authorList>
            <person name="Meier V. D."/>
        </authorList>
    </citation>
    <scope>NUCLEOTIDE SEQUENCE</scope>
    <source>
        <strain evidence="3">AVDCRST_MAG79</strain>
    </source>
</reference>
<feature type="region of interest" description="Disordered" evidence="1">
    <location>
        <begin position="33"/>
        <end position="61"/>
    </location>
</feature>
<keyword evidence="2" id="KW-1133">Transmembrane helix</keyword>
<sequence>MSGTSLVLFGAVQLLLGAGLFCVVAWLMLGDVDPGEEGSDPDSGGGGGGGGGRTPRPWRPR</sequence>
<evidence type="ECO:0000313" key="3">
    <source>
        <dbReference type="EMBL" id="CAA9534700.1"/>
    </source>
</evidence>
<gene>
    <name evidence="3" type="ORF">AVDCRST_MAG79-1247</name>
</gene>
<evidence type="ECO:0000256" key="1">
    <source>
        <dbReference type="SAM" id="MobiDB-lite"/>
    </source>
</evidence>
<organism evidence="3">
    <name type="scientific">uncultured Thermoleophilia bacterium</name>
    <dbReference type="NCBI Taxonomy" id="1497501"/>
    <lineage>
        <taxon>Bacteria</taxon>
        <taxon>Bacillati</taxon>
        <taxon>Actinomycetota</taxon>
        <taxon>Thermoleophilia</taxon>
        <taxon>environmental samples</taxon>
    </lineage>
</organism>
<proteinExistence type="predicted"/>
<dbReference type="AlphaFoldDB" id="A0A6J4TX29"/>
<keyword evidence="2" id="KW-0472">Membrane</keyword>
<keyword evidence="2" id="KW-0812">Transmembrane</keyword>
<accession>A0A6J4TX29</accession>
<feature type="compositionally biased region" description="Gly residues" evidence="1">
    <location>
        <begin position="43"/>
        <end position="53"/>
    </location>
</feature>
<evidence type="ECO:0000256" key="2">
    <source>
        <dbReference type="SAM" id="Phobius"/>
    </source>
</evidence>
<feature type="transmembrane region" description="Helical" evidence="2">
    <location>
        <begin position="6"/>
        <end position="29"/>
    </location>
</feature>
<feature type="non-terminal residue" evidence="3">
    <location>
        <position position="61"/>
    </location>
</feature>
<protein>
    <submittedName>
        <fullName evidence="3">Uncharacterized protein</fullName>
    </submittedName>
</protein>
<name>A0A6J4TX29_9ACTN</name>
<dbReference type="EMBL" id="CADCWC010000200">
    <property type="protein sequence ID" value="CAA9534700.1"/>
    <property type="molecule type" value="Genomic_DNA"/>
</dbReference>